<gene>
    <name evidence="2" type="ORF">BaRGS_00020780</name>
</gene>
<accession>A0ABD0KMF5</accession>
<feature type="region of interest" description="Disordered" evidence="1">
    <location>
        <begin position="1"/>
        <end position="24"/>
    </location>
</feature>
<dbReference type="Proteomes" id="UP001519460">
    <property type="component" value="Unassembled WGS sequence"/>
</dbReference>
<evidence type="ECO:0000256" key="1">
    <source>
        <dbReference type="SAM" id="MobiDB-lite"/>
    </source>
</evidence>
<feature type="non-terminal residue" evidence="2">
    <location>
        <position position="1"/>
    </location>
</feature>
<keyword evidence="3" id="KW-1185">Reference proteome</keyword>
<feature type="compositionally biased region" description="Polar residues" evidence="1">
    <location>
        <begin position="8"/>
        <end position="17"/>
    </location>
</feature>
<organism evidence="2 3">
    <name type="scientific">Batillaria attramentaria</name>
    <dbReference type="NCBI Taxonomy" id="370345"/>
    <lineage>
        <taxon>Eukaryota</taxon>
        <taxon>Metazoa</taxon>
        <taxon>Spiralia</taxon>
        <taxon>Lophotrochozoa</taxon>
        <taxon>Mollusca</taxon>
        <taxon>Gastropoda</taxon>
        <taxon>Caenogastropoda</taxon>
        <taxon>Sorbeoconcha</taxon>
        <taxon>Cerithioidea</taxon>
        <taxon>Batillariidae</taxon>
        <taxon>Batillaria</taxon>
    </lineage>
</organism>
<protein>
    <submittedName>
        <fullName evidence="2">Uncharacterized protein</fullName>
    </submittedName>
</protein>
<dbReference type="AlphaFoldDB" id="A0ABD0KMF5"/>
<evidence type="ECO:0000313" key="2">
    <source>
        <dbReference type="EMBL" id="KAK7488035.1"/>
    </source>
</evidence>
<feature type="non-terminal residue" evidence="2">
    <location>
        <position position="162"/>
    </location>
</feature>
<name>A0ABD0KMF5_9CAEN</name>
<evidence type="ECO:0000313" key="3">
    <source>
        <dbReference type="Proteomes" id="UP001519460"/>
    </source>
</evidence>
<sequence length="162" mass="18551">PVPRVHTLHSTTFTPISHRSPKRHLQRQRQVATFRSCAGTLHLAWETRDSREIWDGQLTWPTPFSQTQAVRKSDATLMLRGRLTERSKEPRSVQNFRYVSGCELATRSLRFFGSSAGHRLSCLPLFRAASHESDLPVNLGALQLWREGQRTGADKRQSHDHN</sequence>
<proteinExistence type="predicted"/>
<comment type="caution">
    <text evidence="2">The sequence shown here is derived from an EMBL/GenBank/DDBJ whole genome shotgun (WGS) entry which is preliminary data.</text>
</comment>
<reference evidence="2 3" key="1">
    <citation type="journal article" date="2023" name="Sci. Data">
        <title>Genome assembly of the Korean intertidal mud-creeper Batillaria attramentaria.</title>
        <authorList>
            <person name="Patra A.K."/>
            <person name="Ho P.T."/>
            <person name="Jun S."/>
            <person name="Lee S.J."/>
            <person name="Kim Y."/>
            <person name="Won Y.J."/>
        </authorList>
    </citation>
    <scope>NUCLEOTIDE SEQUENCE [LARGE SCALE GENOMIC DNA]</scope>
    <source>
        <strain evidence="2">Wonlab-2016</strain>
    </source>
</reference>
<dbReference type="EMBL" id="JACVVK020000156">
    <property type="protein sequence ID" value="KAK7488035.1"/>
    <property type="molecule type" value="Genomic_DNA"/>
</dbReference>